<organism evidence="8 9">
    <name type="scientific">Rosa chinensis</name>
    <name type="common">China rose</name>
    <dbReference type="NCBI Taxonomy" id="74649"/>
    <lineage>
        <taxon>Eukaryota</taxon>
        <taxon>Viridiplantae</taxon>
        <taxon>Streptophyta</taxon>
        <taxon>Embryophyta</taxon>
        <taxon>Tracheophyta</taxon>
        <taxon>Spermatophyta</taxon>
        <taxon>Magnoliopsida</taxon>
        <taxon>eudicotyledons</taxon>
        <taxon>Gunneridae</taxon>
        <taxon>Pentapetalae</taxon>
        <taxon>rosids</taxon>
        <taxon>fabids</taxon>
        <taxon>Rosales</taxon>
        <taxon>Rosaceae</taxon>
        <taxon>Rosoideae</taxon>
        <taxon>Rosoideae incertae sedis</taxon>
        <taxon>Rosa</taxon>
    </lineage>
</organism>
<evidence type="ECO:0000259" key="7">
    <source>
        <dbReference type="PROSITE" id="PS50157"/>
    </source>
</evidence>
<proteinExistence type="predicted"/>
<feature type="domain" description="C2H2-type" evidence="7">
    <location>
        <begin position="55"/>
        <end position="82"/>
    </location>
</feature>
<accession>A0A2P6RJI7</accession>
<keyword evidence="1" id="KW-0479">Metal-binding</keyword>
<protein>
    <submittedName>
        <fullName evidence="8">Putative transcription factor C2H2 family</fullName>
    </submittedName>
</protein>
<evidence type="ECO:0000256" key="6">
    <source>
        <dbReference type="SAM" id="MobiDB-lite"/>
    </source>
</evidence>
<feature type="domain" description="C2H2-type" evidence="7">
    <location>
        <begin position="13"/>
        <end position="41"/>
    </location>
</feature>
<keyword evidence="3 5" id="KW-0863">Zinc-finger</keyword>
<dbReference type="Pfam" id="PF00096">
    <property type="entry name" value="zf-C2H2"/>
    <property type="match status" value="1"/>
</dbReference>
<keyword evidence="2" id="KW-0677">Repeat</keyword>
<name>A0A2P6RJI7_ROSCH</name>
<feature type="compositionally biased region" description="Polar residues" evidence="6">
    <location>
        <begin position="112"/>
        <end position="137"/>
    </location>
</feature>
<keyword evidence="9" id="KW-1185">Reference proteome</keyword>
<evidence type="ECO:0000256" key="4">
    <source>
        <dbReference type="ARBA" id="ARBA00022833"/>
    </source>
</evidence>
<dbReference type="STRING" id="74649.A0A2P6RJI7"/>
<dbReference type="PROSITE" id="PS50157">
    <property type="entry name" value="ZINC_FINGER_C2H2_2"/>
    <property type="match status" value="2"/>
</dbReference>
<evidence type="ECO:0000256" key="5">
    <source>
        <dbReference type="PROSITE-ProRule" id="PRU00042"/>
    </source>
</evidence>
<dbReference type="GO" id="GO:0008270">
    <property type="term" value="F:zinc ion binding"/>
    <property type="evidence" value="ECO:0007669"/>
    <property type="project" value="UniProtKB-KW"/>
</dbReference>
<feature type="region of interest" description="Disordered" evidence="6">
    <location>
        <begin position="90"/>
        <end position="137"/>
    </location>
</feature>
<evidence type="ECO:0000256" key="3">
    <source>
        <dbReference type="ARBA" id="ARBA00022771"/>
    </source>
</evidence>
<dbReference type="Gramene" id="PRQ46583">
    <property type="protein sequence ID" value="PRQ46583"/>
    <property type="gene ID" value="RchiOBHm_Chr2g0090591"/>
</dbReference>
<comment type="caution">
    <text evidence="8">The sequence shown here is derived from an EMBL/GenBank/DDBJ whole genome shotgun (WGS) entry which is preliminary data.</text>
</comment>
<dbReference type="InterPro" id="IPR013087">
    <property type="entry name" value="Znf_C2H2_type"/>
</dbReference>
<dbReference type="AlphaFoldDB" id="A0A2P6RJI7"/>
<dbReference type="PROSITE" id="PS00028">
    <property type="entry name" value="ZINC_FINGER_C2H2_1"/>
    <property type="match status" value="1"/>
</dbReference>
<gene>
    <name evidence="8" type="ORF">RchiOBHm_Chr2g0090591</name>
</gene>
<dbReference type="Gene3D" id="3.30.160.60">
    <property type="entry name" value="Classic Zinc Finger"/>
    <property type="match status" value="1"/>
</dbReference>
<dbReference type="FunFam" id="3.30.160.60:FF:000100">
    <property type="entry name" value="Zinc finger 45-like"/>
    <property type="match status" value="1"/>
</dbReference>
<dbReference type="Proteomes" id="UP000238479">
    <property type="component" value="Chromosome 2"/>
</dbReference>
<evidence type="ECO:0000313" key="8">
    <source>
        <dbReference type="EMBL" id="PRQ46583.1"/>
    </source>
</evidence>
<evidence type="ECO:0000256" key="1">
    <source>
        <dbReference type="ARBA" id="ARBA00022723"/>
    </source>
</evidence>
<evidence type="ECO:0000313" key="9">
    <source>
        <dbReference type="Proteomes" id="UP000238479"/>
    </source>
</evidence>
<dbReference type="InterPro" id="IPR036236">
    <property type="entry name" value="Znf_C2H2_sf"/>
</dbReference>
<dbReference type="SMART" id="SM00355">
    <property type="entry name" value="ZnF_C2H2"/>
    <property type="match status" value="2"/>
</dbReference>
<keyword evidence="4" id="KW-0862">Zinc</keyword>
<reference evidence="8 9" key="1">
    <citation type="journal article" date="2018" name="Nat. Genet.">
        <title>The Rosa genome provides new insights in the design of modern roses.</title>
        <authorList>
            <person name="Bendahmane M."/>
        </authorList>
    </citation>
    <scope>NUCLEOTIDE SEQUENCE [LARGE SCALE GENOMIC DNA]</scope>
    <source>
        <strain evidence="9">cv. Old Blush</strain>
    </source>
</reference>
<dbReference type="EMBL" id="PDCK01000040">
    <property type="protein sequence ID" value="PRQ46583.1"/>
    <property type="molecule type" value="Genomic_DNA"/>
</dbReference>
<dbReference type="SUPFAM" id="SSF57667">
    <property type="entry name" value="beta-beta-alpha zinc fingers"/>
    <property type="match status" value="1"/>
</dbReference>
<evidence type="ECO:0000256" key="2">
    <source>
        <dbReference type="ARBA" id="ARBA00022737"/>
    </source>
</evidence>
<sequence>MDERPIFRDIRRYYCKYCGICRSKKTLIASHIQAQHKDEMEMAKGHEEVVVEKSNTCEECGASFKKPAHLKQHMQSHSLEESTCLRTKPFGSREALDPTKELQNARGYGLEWTSTRGETSCEAPSSDPQSRSGTFEV</sequence>